<evidence type="ECO:0000313" key="3">
    <source>
        <dbReference type="Proteomes" id="UP000557739"/>
    </source>
</evidence>
<proteinExistence type="predicted"/>
<feature type="transmembrane region" description="Helical" evidence="1">
    <location>
        <begin position="12"/>
        <end position="33"/>
    </location>
</feature>
<dbReference type="EMBL" id="JACIJJ010000003">
    <property type="protein sequence ID" value="MBB5699086.1"/>
    <property type="molecule type" value="Genomic_DNA"/>
</dbReference>
<evidence type="ECO:0000313" key="2">
    <source>
        <dbReference type="EMBL" id="MBB5699086.1"/>
    </source>
</evidence>
<keyword evidence="1" id="KW-1133">Transmembrane helix</keyword>
<dbReference type="AlphaFoldDB" id="A0A7W9ARG9"/>
<keyword evidence="1" id="KW-0812">Transmembrane</keyword>
<reference evidence="2 3" key="1">
    <citation type="submission" date="2020-08" db="EMBL/GenBank/DDBJ databases">
        <title>Genomic Encyclopedia of Type Strains, Phase IV (KMG-IV): sequencing the most valuable type-strain genomes for metagenomic binning, comparative biology and taxonomic classification.</title>
        <authorList>
            <person name="Goeker M."/>
        </authorList>
    </citation>
    <scope>NUCLEOTIDE SEQUENCE [LARGE SCALE GENOMIC DNA]</scope>
    <source>
        <strain evidence="2 3">DSM 27244</strain>
    </source>
</reference>
<protein>
    <submittedName>
        <fullName evidence="2">Uncharacterized protein</fullName>
    </submittedName>
</protein>
<dbReference type="Proteomes" id="UP000557739">
    <property type="component" value="Unassembled WGS sequence"/>
</dbReference>
<name>A0A7W9ARG9_9SPHN</name>
<evidence type="ECO:0000256" key="1">
    <source>
        <dbReference type="SAM" id="Phobius"/>
    </source>
</evidence>
<organism evidence="2 3">
    <name type="scientific">Sphingomonas yantingensis</name>
    <dbReference type="NCBI Taxonomy" id="1241761"/>
    <lineage>
        <taxon>Bacteria</taxon>
        <taxon>Pseudomonadati</taxon>
        <taxon>Pseudomonadota</taxon>
        <taxon>Alphaproteobacteria</taxon>
        <taxon>Sphingomonadales</taxon>
        <taxon>Sphingomonadaceae</taxon>
        <taxon>Sphingomonas</taxon>
    </lineage>
</organism>
<accession>A0A7W9ARG9</accession>
<gene>
    <name evidence="2" type="ORF">FHR19_002441</name>
</gene>
<keyword evidence="1" id="KW-0472">Membrane</keyword>
<sequence length="36" mass="3709">MALRLSSLQNSVVSLVGAFFFTAVLVAASSPAVHFA</sequence>
<comment type="caution">
    <text evidence="2">The sequence shown here is derived from an EMBL/GenBank/DDBJ whole genome shotgun (WGS) entry which is preliminary data.</text>
</comment>
<keyword evidence="3" id="KW-1185">Reference proteome</keyword>